<comment type="subcellular location">
    <subcellularLocation>
        <location evidence="3">Cytoplasm</location>
    </subcellularLocation>
</comment>
<protein>
    <recommendedName>
        <fullName evidence="3">dTTP/UTP pyrophosphatase</fullName>
        <shortName evidence="3">dTTPase/UTPase</shortName>
        <ecNumber evidence="3">3.6.1.9</ecNumber>
    </recommendedName>
    <alternativeName>
        <fullName evidence="3">Nucleoside triphosphate pyrophosphatase</fullName>
    </alternativeName>
    <alternativeName>
        <fullName evidence="3">Nucleotide pyrophosphatase</fullName>
        <shortName evidence="3">Nucleotide PPase</shortName>
    </alternativeName>
</protein>
<organism evidence="4 5">
    <name type="scientific">Peptoniphilus olsenii</name>
    <dbReference type="NCBI Taxonomy" id="411570"/>
    <lineage>
        <taxon>Bacteria</taxon>
        <taxon>Bacillati</taxon>
        <taxon>Bacillota</taxon>
        <taxon>Tissierellia</taxon>
        <taxon>Tissierellales</taxon>
        <taxon>Peptoniphilaceae</taxon>
        <taxon>Peptoniphilus</taxon>
    </lineage>
</organism>
<dbReference type="Proteomes" id="UP001549162">
    <property type="component" value="Unassembled WGS sequence"/>
</dbReference>
<reference evidence="4 5" key="1">
    <citation type="submission" date="2024-06" db="EMBL/GenBank/DDBJ databases">
        <title>Genomic Encyclopedia of Type Strains, Phase IV (KMG-IV): sequencing the most valuable type-strain genomes for metagenomic binning, comparative biology and taxonomic classification.</title>
        <authorList>
            <person name="Goeker M."/>
        </authorList>
    </citation>
    <scope>NUCLEOTIDE SEQUENCE [LARGE SCALE GENOMIC DNA]</scope>
    <source>
        <strain evidence="4 5">DSM 21460</strain>
    </source>
</reference>
<evidence type="ECO:0000313" key="4">
    <source>
        <dbReference type="EMBL" id="MET3616455.1"/>
    </source>
</evidence>
<sequence length="194" mass="22064">MRNIILASGSPRRKKILEQFINFQIQTPDITEIKDNYFKAKTTVMALAFEKGIHIANKNKDSLIISCDTIVEYGGLLLGKPKDRKEAESMLENLSGKTHNVYSGYSLILLGENIKYVDFVKTIVKFKKLSQQTINSYLDTNEYVDKAGSYAIQEKGALLIEEFKGDYFNVIGLPISQIYDDLKKLFNIDLMGFK</sequence>
<evidence type="ECO:0000256" key="3">
    <source>
        <dbReference type="HAMAP-Rule" id="MF_00528"/>
    </source>
</evidence>
<comment type="catalytic activity">
    <reaction evidence="3">
        <text>dTTP + H2O = dTMP + diphosphate + H(+)</text>
        <dbReference type="Rhea" id="RHEA:28534"/>
        <dbReference type="ChEBI" id="CHEBI:15377"/>
        <dbReference type="ChEBI" id="CHEBI:15378"/>
        <dbReference type="ChEBI" id="CHEBI:33019"/>
        <dbReference type="ChEBI" id="CHEBI:37568"/>
        <dbReference type="ChEBI" id="CHEBI:63528"/>
        <dbReference type="EC" id="3.6.1.9"/>
    </reaction>
</comment>
<dbReference type="PANTHER" id="PTHR43213:SF5">
    <property type="entry name" value="BIFUNCTIONAL DTTP_UTP PYROPHOSPHATASE_METHYLTRANSFERASE PROTEIN-RELATED"/>
    <property type="match status" value="1"/>
</dbReference>
<dbReference type="Gene3D" id="3.90.950.10">
    <property type="match status" value="1"/>
</dbReference>
<comment type="cofactor">
    <cofactor evidence="1 3">
        <name>a divalent metal cation</name>
        <dbReference type="ChEBI" id="CHEBI:60240"/>
    </cofactor>
</comment>
<dbReference type="CDD" id="cd00555">
    <property type="entry name" value="Maf"/>
    <property type="match status" value="1"/>
</dbReference>
<comment type="similarity">
    <text evidence="3">Belongs to the Maf family. YhdE subfamily.</text>
</comment>
<dbReference type="RefSeq" id="WP_354366465.1">
    <property type="nucleotide sequence ID" value="NZ_JBEPMA010000001.1"/>
</dbReference>
<keyword evidence="2 3" id="KW-0378">Hydrolase</keyword>
<dbReference type="HAMAP" id="MF_00528">
    <property type="entry name" value="Maf"/>
    <property type="match status" value="1"/>
</dbReference>
<comment type="caution">
    <text evidence="4">The sequence shown here is derived from an EMBL/GenBank/DDBJ whole genome shotgun (WGS) entry which is preliminary data.</text>
</comment>
<keyword evidence="5" id="KW-1185">Reference proteome</keyword>
<keyword evidence="3" id="KW-0546">Nucleotide metabolism</keyword>
<keyword evidence="3" id="KW-0963">Cytoplasm</keyword>
<feature type="site" description="Important for substrate specificity" evidence="3">
    <location>
        <position position="153"/>
    </location>
</feature>
<dbReference type="EMBL" id="JBEPMA010000001">
    <property type="protein sequence ID" value="MET3616455.1"/>
    <property type="molecule type" value="Genomic_DNA"/>
</dbReference>
<evidence type="ECO:0000313" key="5">
    <source>
        <dbReference type="Proteomes" id="UP001549162"/>
    </source>
</evidence>
<feature type="site" description="Important for substrate specificity" evidence="3">
    <location>
        <position position="12"/>
    </location>
</feature>
<evidence type="ECO:0000256" key="2">
    <source>
        <dbReference type="ARBA" id="ARBA00022801"/>
    </source>
</evidence>
<comment type="caution">
    <text evidence="3">Lacks conserved residue(s) required for the propagation of feature annotation.</text>
</comment>
<evidence type="ECO:0000256" key="1">
    <source>
        <dbReference type="ARBA" id="ARBA00001968"/>
    </source>
</evidence>
<name>A0ABV2J6R0_9FIRM</name>
<feature type="site" description="Important for substrate specificity" evidence="3">
    <location>
        <position position="69"/>
    </location>
</feature>
<accession>A0ABV2J6R0</accession>
<gene>
    <name evidence="4" type="ORF">ABID14_000075</name>
</gene>
<dbReference type="PANTHER" id="PTHR43213">
    <property type="entry name" value="BIFUNCTIONAL DTTP/UTP PYROPHOSPHATASE/METHYLTRANSFERASE PROTEIN-RELATED"/>
    <property type="match status" value="1"/>
</dbReference>
<dbReference type="SUPFAM" id="SSF52972">
    <property type="entry name" value="ITPase-like"/>
    <property type="match status" value="1"/>
</dbReference>
<proteinExistence type="inferred from homology"/>
<dbReference type="InterPro" id="IPR029001">
    <property type="entry name" value="ITPase-like_fam"/>
</dbReference>
<comment type="function">
    <text evidence="3">Nucleoside triphosphate pyrophosphatase that hydrolyzes dTTP and UTP. May have a dual role in cell division arrest and in preventing the incorporation of modified nucleotides into cellular nucleic acids.</text>
</comment>
<feature type="active site" description="Proton acceptor" evidence="3">
    <location>
        <position position="68"/>
    </location>
</feature>
<dbReference type="Pfam" id="PF02545">
    <property type="entry name" value="Maf"/>
    <property type="match status" value="1"/>
</dbReference>
<dbReference type="PIRSF" id="PIRSF006305">
    <property type="entry name" value="Maf"/>
    <property type="match status" value="1"/>
</dbReference>
<comment type="catalytic activity">
    <reaction evidence="3">
        <text>UTP + H2O = UMP + diphosphate + H(+)</text>
        <dbReference type="Rhea" id="RHEA:29395"/>
        <dbReference type="ChEBI" id="CHEBI:15377"/>
        <dbReference type="ChEBI" id="CHEBI:15378"/>
        <dbReference type="ChEBI" id="CHEBI:33019"/>
        <dbReference type="ChEBI" id="CHEBI:46398"/>
        <dbReference type="ChEBI" id="CHEBI:57865"/>
        <dbReference type="EC" id="3.6.1.9"/>
    </reaction>
</comment>
<dbReference type="NCBIfam" id="TIGR00172">
    <property type="entry name" value="maf"/>
    <property type="match status" value="1"/>
</dbReference>
<dbReference type="EC" id="3.6.1.9" evidence="3"/>
<dbReference type="InterPro" id="IPR003697">
    <property type="entry name" value="Maf-like"/>
</dbReference>